<feature type="domain" description="HTH araC/xylS-type" evidence="4">
    <location>
        <begin position="32"/>
        <end position="129"/>
    </location>
</feature>
<dbReference type="InterPro" id="IPR018060">
    <property type="entry name" value="HTH_AraC"/>
</dbReference>
<keyword evidence="1" id="KW-0805">Transcription regulation</keyword>
<dbReference type="Proteomes" id="UP001319080">
    <property type="component" value="Unassembled WGS sequence"/>
</dbReference>
<evidence type="ECO:0000256" key="2">
    <source>
        <dbReference type="ARBA" id="ARBA00023125"/>
    </source>
</evidence>
<organism evidence="5 6">
    <name type="scientific">Dawidia cretensis</name>
    <dbReference type="NCBI Taxonomy" id="2782350"/>
    <lineage>
        <taxon>Bacteria</taxon>
        <taxon>Pseudomonadati</taxon>
        <taxon>Bacteroidota</taxon>
        <taxon>Cytophagia</taxon>
        <taxon>Cytophagales</taxon>
        <taxon>Chryseotaleaceae</taxon>
        <taxon>Dawidia</taxon>
    </lineage>
</organism>
<dbReference type="PROSITE" id="PS01124">
    <property type="entry name" value="HTH_ARAC_FAMILY_2"/>
    <property type="match status" value="1"/>
</dbReference>
<dbReference type="PANTHER" id="PTHR46796">
    <property type="entry name" value="HTH-TYPE TRANSCRIPTIONAL ACTIVATOR RHAS-RELATED"/>
    <property type="match status" value="1"/>
</dbReference>
<dbReference type="AlphaFoldDB" id="A0AAP2GUT9"/>
<dbReference type="SUPFAM" id="SSF46689">
    <property type="entry name" value="Homeodomain-like"/>
    <property type="match status" value="1"/>
</dbReference>
<dbReference type="GO" id="GO:0003700">
    <property type="term" value="F:DNA-binding transcription factor activity"/>
    <property type="evidence" value="ECO:0007669"/>
    <property type="project" value="InterPro"/>
</dbReference>
<dbReference type="Pfam" id="PF12833">
    <property type="entry name" value="HTH_18"/>
    <property type="match status" value="1"/>
</dbReference>
<dbReference type="RefSeq" id="WP_254085543.1">
    <property type="nucleotide sequence ID" value="NZ_JAHESE010000018.1"/>
</dbReference>
<evidence type="ECO:0000313" key="5">
    <source>
        <dbReference type="EMBL" id="MBT1709963.1"/>
    </source>
</evidence>
<dbReference type="InterPro" id="IPR050204">
    <property type="entry name" value="AraC_XylS_family_regulators"/>
</dbReference>
<evidence type="ECO:0000256" key="3">
    <source>
        <dbReference type="ARBA" id="ARBA00023163"/>
    </source>
</evidence>
<dbReference type="Gene3D" id="1.10.10.60">
    <property type="entry name" value="Homeodomain-like"/>
    <property type="match status" value="1"/>
</dbReference>
<dbReference type="GO" id="GO:0043565">
    <property type="term" value="F:sequence-specific DNA binding"/>
    <property type="evidence" value="ECO:0007669"/>
    <property type="project" value="InterPro"/>
</dbReference>
<evidence type="ECO:0000313" key="6">
    <source>
        <dbReference type="Proteomes" id="UP001319080"/>
    </source>
</evidence>
<dbReference type="SMART" id="SM00342">
    <property type="entry name" value="HTH_ARAC"/>
    <property type="match status" value="1"/>
</dbReference>
<evidence type="ECO:0000259" key="4">
    <source>
        <dbReference type="PROSITE" id="PS01124"/>
    </source>
</evidence>
<gene>
    <name evidence="5" type="ORF">KK062_17085</name>
</gene>
<dbReference type="PANTHER" id="PTHR46796:SF14">
    <property type="entry name" value="TRANSCRIPTIONAL REGULATORY PROTEIN"/>
    <property type="match status" value="1"/>
</dbReference>
<evidence type="ECO:0000256" key="1">
    <source>
        <dbReference type="ARBA" id="ARBA00023015"/>
    </source>
</evidence>
<keyword evidence="2" id="KW-0238">DNA-binding</keyword>
<comment type="caution">
    <text evidence="5">The sequence shown here is derived from an EMBL/GenBank/DDBJ whole genome shotgun (WGS) entry which is preliminary data.</text>
</comment>
<dbReference type="InterPro" id="IPR009057">
    <property type="entry name" value="Homeodomain-like_sf"/>
</dbReference>
<keyword evidence="3" id="KW-0804">Transcription</keyword>
<name>A0AAP2GUT9_9BACT</name>
<reference evidence="5 6" key="1">
    <citation type="submission" date="2021-05" db="EMBL/GenBank/DDBJ databases">
        <title>A Polyphasic approach of four new species of the genus Ohtaekwangia: Ohtaekwangia histidinii sp. nov., Ohtaekwangia cretensis sp. nov., Ohtaekwangia indiensis sp. nov., Ohtaekwangia reichenbachii sp. nov. from diverse environment.</title>
        <authorList>
            <person name="Octaviana S."/>
        </authorList>
    </citation>
    <scope>NUCLEOTIDE SEQUENCE [LARGE SCALE GENOMIC DNA]</scope>
    <source>
        <strain evidence="5 6">PWU5</strain>
    </source>
</reference>
<keyword evidence="6" id="KW-1185">Reference proteome</keyword>
<accession>A0AAP2GUT9</accession>
<dbReference type="EMBL" id="JAHESE010000018">
    <property type="protein sequence ID" value="MBT1709963.1"/>
    <property type="molecule type" value="Genomic_DNA"/>
</dbReference>
<protein>
    <submittedName>
        <fullName evidence="5">AraC family transcriptional regulator</fullName>
    </submittedName>
</protein>
<sequence>MQAAPTTTFYHQQILKIRAEVYPDDAVIRQIVQAKAFIDRHFFAAIDLNDIAGKTFNSRFHFIRLFKAVYGRTPHQYLVAVRIIAARKLLRKGVSVKQACVAVGFASAHAVSGLLKRMAGKSSAERVTGETAVRRIGRRR</sequence>
<proteinExistence type="predicted"/>